<comment type="caution">
    <text evidence="1">The sequence shown here is derived from an EMBL/GenBank/DDBJ whole genome shotgun (WGS) entry which is preliminary data.</text>
</comment>
<name>A0A814CZ20_9BILA</name>
<dbReference type="EMBL" id="CAJNON010000089">
    <property type="protein sequence ID" value="CAF0946294.1"/>
    <property type="molecule type" value="Genomic_DNA"/>
</dbReference>
<reference evidence="1" key="1">
    <citation type="submission" date="2021-02" db="EMBL/GenBank/DDBJ databases">
        <authorList>
            <person name="Nowell W R."/>
        </authorList>
    </citation>
    <scope>NUCLEOTIDE SEQUENCE</scope>
</reference>
<protein>
    <submittedName>
        <fullName evidence="1">Uncharacterized protein</fullName>
    </submittedName>
</protein>
<sequence>MTPVWKDALQTKLKRKRSKNSDHIEVQQYHLKYVRVGVGHPIKKRIGEVVQRDRQKQMMLAFYDKTTLHNMQLEAEQLRDMSPIDINNQLKLWNEIMQVRRQYIRENSTTDILKEFPGYSNPTLVSLFVICYLPVY</sequence>
<organism evidence="1 2">
    <name type="scientific">Adineta steineri</name>
    <dbReference type="NCBI Taxonomy" id="433720"/>
    <lineage>
        <taxon>Eukaryota</taxon>
        <taxon>Metazoa</taxon>
        <taxon>Spiralia</taxon>
        <taxon>Gnathifera</taxon>
        <taxon>Rotifera</taxon>
        <taxon>Eurotatoria</taxon>
        <taxon>Bdelloidea</taxon>
        <taxon>Adinetida</taxon>
        <taxon>Adinetidae</taxon>
        <taxon>Adineta</taxon>
    </lineage>
</organism>
<evidence type="ECO:0000313" key="2">
    <source>
        <dbReference type="Proteomes" id="UP000663891"/>
    </source>
</evidence>
<proteinExistence type="predicted"/>
<evidence type="ECO:0000313" key="1">
    <source>
        <dbReference type="EMBL" id="CAF0946294.1"/>
    </source>
</evidence>
<gene>
    <name evidence="1" type="ORF">VCS650_LOCUS11802</name>
</gene>
<dbReference type="AlphaFoldDB" id="A0A814CZ20"/>
<accession>A0A814CZ20</accession>
<dbReference type="Proteomes" id="UP000663891">
    <property type="component" value="Unassembled WGS sequence"/>
</dbReference>